<dbReference type="PANTHER" id="PTHR31901">
    <property type="entry name" value="GH3 DOMAIN-CONTAINING PROTEIN"/>
    <property type="match status" value="1"/>
</dbReference>
<proteinExistence type="inferred from homology"/>
<feature type="domain" description="GH3 C-terminal" evidence="4">
    <location>
        <begin position="226"/>
        <end position="333"/>
    </location>
</feature>
<dbReference type="PaxDb" id="4081-Solyc10g006630.1.1"/>
<sequence length="367" mass="41391">MVIPIERRFFKKFVPVITYEDIQPDINRIANGDTSPILCSQPVSEFILREVVYVGSLFTSAFIRAMRFLEDHWSQLCKDIRTGTITNKVTDPSVRETRLGVGLISSRLNAATIHGKGFQVKYLTHSFRPWPISSSCQFTGAMNSSILSPFPTLLNVKDEQQLVDLIDVKTGQEYELVVTTYSGLYRYRVGYVLRVAGYKNNAPQFNFIRRENVILTIDFDKTNEFDLQNAVDNAEINLMPFDARVVDYTSYADTATIPGHSVLFLELNVNVSAPIPPSVIEDCCLTIEESLDKSIGPLEIRIVETGTFDKLMDYCCTSLLGASINQYKTPRCVAPFVELLNSRVVSSYFSPVCPKWVPGSKQWNDTN</sequence>
<reference evidence="5" key="2">
    <citation type="submission" date="2019-01" db="UniProtKB">
        <authorList>
            <consortium name="EnsemblPlants"/>
        </authorList>
    </citation>
    <scope>IDENTIFICATION</scope>
    <source>
        <strain evidence="5">cv. Heinz 1706</strain>
    </source>
</reference>
<name>A0A3Q7IBL0_SOLLC</name>
<feature type="domain" description="GH3 middle" evidence="3">
    <location>
        <begin position="158"/>
        <end position="210"/>
    </location>
</feature>
<keyword evidence="6" id="KW-1185">Reference proteome</keyword>
<dbReference type="Pfam" id="PF03321">
    <property type="entry name" value="GH3"/>
    <property type="match status" value="2"/>
</dbReference>
<dbReference type="Gramene" id="Solyc10g006630.2.1">
    <property type="protein sequence ID" value="Solyc10g006630.2.1"/>
    <property type="gene ID" value="Solyc10g006630.2"/>
</dbReference>
<dbReference type="EnsemblPlants" id="Solyc10g006630.2.1">
    <property type="protein sequence ID" value="Solyc10g006630.2.1"/>
    <property type="gene ID" value="Solyc10g006630.2"/>
</dbReference>
<evidence type="ECO:0000313" key="6">
    <source>
        <dbReference type="Proteomes" id="UP000004994"/>
    </source>
</evidence>
<dbReference type="Pfam" id="PF23572">
    <property type="entry name" value="GH3_C"/>
    <property type="match status" value="1"/>
</dbReference>
<dbReference type="InParanoid" id="A0A3Q7IBL0"/>
<evidence type="ECO:0000259" key="3">
    <source>
        <dbReference type="Pfam" id="PF23571"/>
    </source>
</evidence>
<organism evidence="5">
    <name type="scientific">Solanum lycopersicum</name>
    <name type="common">Tomato</name>
    <name type="synonym">Lycopersicon esculentum</name>
    <dbReference type="NCBI Taxonomy" id="4081"/>
    <lineage>
        <taxon>Eukaryota</taxon>
        <taxon>Viridiplantae</taxon>
        <taxon>Streptophyta</taxon>
        <taxon>Embryophyta</taxon>
        <taxon>Tracheophyta</taxon>
        <taxon>Spermatophyta</taxon>
        <taxon>Magnoliopsida</taxon>
        <taxon>eudicotyledons</taxon>
        <taxon>Gunneridae</taxon>
        <taxon>Pentapetalae</taxon>
        <taxon>asterids</taxon>
        <taxon>lamiids</taxon>
        <taxon>Solanales</taxon>
        <taxon>Solanaceae</taxon>
        <taxon>Solanoideae</taxon>
        <taxon>Solaneae</taxon>
        <taxon>Solanum</taxon>
        <taxon>Solanum subgen. Lycopersicon</taxon>
    </lineage>
</organism>
<evidence type="ECO:0000313" key="5">
    <source>
        <dbReference type="EnsemblPlants" id="Solyc10g006630.2.1"/>
    </source>
</evidence>
<dbReference type="Proteomes" id="UP000004994">
    <property type="component" value="Chromosome 10"/>
</dbReference>
<dbReference type="OMA" id="WPISSSC"/>
<evidence type="ECO:0000256" key="1">
    <source>
        <dbReference type="ARBA" id="ARBA00008068"/>
    </source>
</evidence>
<evidence type="ECO:0000256" key="2">
    <source>
        <dbReference type="ARBA" id="ARBA00022598"/>
    </source>
</evidence>
<dbReference type="InterPro" id="IPR055377">
    <property type="entry name" value="GH3_M"/>
</dbReference>
<protein>
    <submittedName>
        <fullName evidence="5">Uncharacterized protein</fullName>
    </submittedName>
</protein>
<dbReference type="PANTHER" id="PTHR31901:SF89">
    <property type="entry name" value="INDOLE-3-ACETIC ACID-AMIDO SYNTHETASE GH3.6-LIKE"/>
    <property type="match status" value="1"/>
</dbReference>
<dbReference type="Pfam" id="PF23571">
    <property type="entry name" value="GH3_M"/>
    <property type="match status" value="1"/>
</dbReference>
<evidence type="ECO:0000259" key="4">
    <source>
        <dbReference type="Pfam" id="PF23572"/>
    </source>
</evidence>
<dbReference type="InterPro" id="IPR004993">
    <property type="entry name" value="GH3"/>
</dbReference>
<dbReference type="GO" id="GO:0016874">
    <property type="term" value="F:ligase activity"/>
    <property type="evidence" value="ECO:0007669"/>
    <property type="project" value="UniProtKB-KW"/>
</dbReference>
<keyword evidence="2" id="KW-0436">Ligase</keyword>
<accession>A0A3Q7IBL0</accession>
<reference evidence="5" key="1">
    <citation type="journal article" date="2012" name="Nature">
        <title>The tomato genome sequence provides insights into fleshy fruit evolution.</title>
        <authorList>
            <consortium name="Tomato Genome Consortium"/>
        </authorList>
    </citation>
    <scope>NUCLEOTIDE SEQUENCE [LARGE SCALE GENOMIC DNA]</scope>
    <source>
        <strain evidence="5">cv. Heinz 1706</strain>
    </source>
</reference>
<comment type="similarity">
    <text evidence="1">Belongs to the IAA-amido conjugating enzyme family.</text>
</comment>
<dbReference type="AlphaFoldDB" id="A0A3Q7IBL0"/>
<dbReference type="InterPro" id="IPR055378">
    <property type="entry name" value="GH3_C"/>
</dbReference>